<proteinExistence type="predicted"/>
<name>A0ABV0XLB7_9TELE</name>
<evidence type="ECO:0000313" key="2">
    <source>
        <dbReference type="EMBL" id="MEQ2282266.1"/>
    </source>
</evidence>
<keyword evidence="1" id="KW-0472">Membrane</keyword>
<sequence length="152" mass="16818">MDIMFYIFGGGVTGCLCVLFCTIINRLASRCRCRGPFFLRAVGATVSDGIGFLLPSYWNFAGHSLLRWLLSSFLDTLFFAVPDGLGSPCALCTPPAGRLREFMLDYSFPGSSGIRRQSLKRLHYINSLHLPLKAAVFWTEQLATSDLGVLKL</sequence>
<feature type="transmembrane region" description="Helical" evidence="1">
    <location>
        <begin position="37"/>
        <end position="58"/>
    </location>
</feature>
<evidence type="ECO:0000313" key="3">
    <source>
        <dbReference type="Proteomes" id="UP001469553"/>
    </source>
</evidence>
<organism evidence="2 3">
    <name type="scientific">Ameca splendens</name>
    <dbReference type="NCBI Taxonomy" id="208324"/>
    <lineage>
        <taxon>Eukaryota</taxon>
        <taxon>Metazoa</taxon>
        <taxon>Chordata</taxon>
        <taxon>Craniata</taxon>
        <taxon>Vertebrata</taxon>
        <taxon>Euteleostomi</taxon>
        <taxon>Actinopterygii</taxon>
        <taxon>Neopterygii</taxon>
        <taxon>Teleostei</taxon>
        <taxon>Neoteleostei</taxon>
        <taxon>Acanthomorphata</taxon>
        <taxon>Ovalentaria</taxon>
        <taxon>Atherinomorphae</taxon>
        <taxon>Cyprinodontiformes</taxon>
        <taxon>Goodeidae</taxon>
        <taxon>Ameca</taxon>
    </lineage>
</organism>
<protein>
    <submittedName>
        <fullName evidence="2">Uncharacterized protein</fullName>
    </submittedName>
</protein>
<evidence type="ECO:0000256" key="1">
    <source>
        <dbReference type="SAM" id="Phobius"/>
    </source>
</evidence>
<reference evidence="2 3" key="1">
    <citation type="submission" date="2021-06" db="EMBL/GenBank/DDBJ databases">
        <authorList>
            <person name="Palmer J.M."/>
        </authorList>
    </citation>
    <scope>NUCLEOTIDE SEQUENCE [LARGE SCALE GENOMIC DNA]</scope>
    <source>
        <strain evidence="2 3">AS_MEX2019</strain>
        <tissue evidence="2">Muscle</tissue>
    </source>
</reference>
<keyword evidence="3" id="KW-1185">Reference proteome</keyword>
<feature type="transmembrane region" description="Helical" evidence="1">
    <location>
        <begin position="6"/>
        <end position="25"/>
    </location>
</feature>
<keyword evidence="1" id="KW-0812">Transmembrane</keyword>
<accession>A0ABV0XLB7</accession>
<comment type="caution">
    <text evidence="2">The sequence shown here is derived from an EMBL/GenBank/DDBJ whole genome shotgun (WGS) entry which is preliminary data.</text>
</comment>
<dbReference type="EMBL" id="JAHRIP010007381">
    <property type="protein sequence ID" value="MEQ2282266.1"/>
    <property type="molecule type" value="Genomic_DNA"/>
</dbReference>
<gene>
    <name evidence="2" type="ORF">AMECASPLE_038752</name>
</gene>
<dbReference type="Proteomes" id="UP001469553">
    <property type="component" value="Unassembled WGS sequence"/>
</dbReference>
<keyword evidence="1" id="KW-1133">Transmembrane helix</keyword>